<reference evidence="1 2" key="1">
    <citation type="submission" date="2016-10" db="EMBL/GenBank/DDBJ databases">
        <authorList>
            <person name="de Groot N.N."/>
        </authorList>
    </citation>
    <scope>NUCLEOTIDE SEQUENCE [LARGE SCALE GENOMIC DNA]</scope>
    <source>
        <strain evidence="1 2">RK1</strain>
    </source>
</reference>
<accession>A0A1I3FI63</accession>
<sequence>MDASPSYIQSYCTIRDRSIVLNGTIFLKMDIATPLADFLKSAYRQLDIDYPKFHKMDSLCKAIFIATELMARHSGPYASDTALIFSNRSSSYLSDNKHATGIFDTENQTASPATFVYTLPNIALGEISIRHQLHSENVFFIFDRYLPEFLVPYTEAALDDKQIEHAIGGWTEISEHTCDLLLYHIGKLGSIPHTVAKLKRIYNEHE</sequence>
<dbReference type="AlphaFoldDB" id="A0A1I3FI63"/>
<dbReference type="EMBL" id="FOQO01000002">
    <property type="protein sequence ID" value="SFI10876.1"/>
    <property type="molecule type" value="Genomic_DNA"/>
</dbReference>
<keyword evidence="2" id="KW-1185">Reference proteome</keyword>
<evidence type="ECO:0008006" key="3">
    <source>
        <dbReference type="Google" id="ProtNLM"/>
    </source>
</evidence>
<organism evidence="1 2">
    <name type="scientific">Parapedobacter indicus</name>
    <dbReference type="NCBI Taxonomy" id="1477437"/>
    <lineage>
        <taxon>Bacteria</taxon>
        <taxon>Pseudomonadati</taxon>
        <taxon>Bacteroidota</taxon>
        <taxon>Sphingobacteriia</taxon>
        <taxon>Sphingobacteriales</taxon>
        <taxon>Sphingobacteriaceae</taxon>
        <taxon>Parapedobacter</taxon>
    </lineage>
</organism>
<proteinExistence type="predicted"/>
<evidence type="ECO:0000313" key="2">
    <source>
        <dbReference type="Proteomes" id="UP000198670"/>
    </source>
</evidence>
<dbReference type="RefSeq" id="WP_090625200.1">
    <property type="nucleotide sequence ID" value="NZ_FOQO01000002.1"/>
</dbReference>
<protein>
    <recommendedName>
        <fullName evidence="3">Beta-ketoacyl synthase, N-terminal domain</fullName>
    </recommendedName>
</protein>
<name>A0A1I3FI63_9SPHI</name>
<dbReference type="Proteomes" id="UP000198670">
    <property type="component" value="Unassembled WGS sequence"/>
</dbReference>
<evidence type="ECO:0000313" key="1">
    <source>
        <dbReference type="EMBL" id="SFI10876.1"/>
    </source>
</evidence>
<gene>
    <name evidence="1" type="ORF">SAMN05444682_102344</name>
</gene>
<dbReference type="OrthoDB" id="1071350at2"/>
<dbReference type="STRING" id="1477437.SAMN05444682_102344"/>